<proteinExistence type="predicted"/>
<protein>
    <submittedName>
        <fullName evidence="1">Uncharacterized protein</fullName>
    </submittedName>
</protein>
<dbReference type="Proteomes" id="UP000499080">
    <property type="component" value="Unassembled WGS sequence"/>
</dbReference>
<sequence length="72" mass="7994">VDLSIPERDGPAVSYVIDHGFGTGEAPGSKPDYTEDPQCMWGWCILSLTSWVKHLPAGMLPTTHVHRLTYRV</sequence>
<evidence type="ECO:0000313" key="1">
    <source>
        <dbReference type="EMBL" id="GBN65767.1"/>
    </source>
</evidence>
<comment type="caution">
    <text evidence="1">The sequence shown here is derived from an EMBL/GenBank/DDBJ whole genome shotgun (WGS) entry which is preliminary data.</text>
</comment>
<dbReference type="EMBL" id="BGPR01140058">
    <property type="protein sequence ID" value="GBN65767.1"/>
    <property type="molecule type" value="Genomic_DNA"/>
</dbReference>
<name>A0A4Y2QQY9_ARAVE</name>
<evidence type="ECO:0000313" key="2">
    <source>
        <dbReference type="Proteomes" id="UP000499080"/>
    </source>
</evidence>
<reference evidence="1 2" key="1">
    <citation type="journal article" date="2019" name="Sci. Rep.">
        <title>Orb-weaving spider Araneus ventricosus genome elucidates the spidroin gene catalogue.</title>
        <authorList>
            <person name="Kono N."/>
            <person name="Nakamura H."/>
            <person name="Ohtoshi R."/>
            <person name="Moran D.A.P."/>
            <person name="Shinohara A."/>
            <person name="Yoshida Y."/>
            <person name="Fujiwara M."/>
            <person name="Mori M."/>
            <person name="Tomita M."/>
            <person name="Arakawa K."/>
        </authorList>
    </citation>
    <scope>NUCLEOTIDE SEQUENCE [LARGE SCALE GENOMIC DNA]</scope>
</reference>
<dbReference type="AlphaFoldDB" id="A0A4Y2QQY9"/>
<accession>A0A4Y2QQY9</accession>
<organism evidence="1 2">
    <name type="scientific">Araneus ventricosus</name>
    <name type="common">Orbweaver spider</name>
    <name type="synonym">Epeira ventricosa</name>
    <dbReference type="NCBI Taxonomy" id="182803"/>
    <lineage>
        <taxon>Eukaryota</taxon>
        <taxon>Metazoa</taxon>
        <taxon>Ecdysozoa</taxon>
        <taxon>Arthropoda</taxon>
        <taxon>Chelicerata</taxon>
        <taxon>Arachnida</taxon>
        <taxon>Araneae</taxon>
        <taxon>Araneomorphae</taxon>
        <taxon>Entelegynae</taxon>
        <taxon>Araneoidea</taxon>
        <taxon>Araneidae</taxon>
        <taxon>Araneus</taxon>
    </lineage>
</organism>
<gene>
    <name evidence="1" type="ORF">AVEN_97122_1</name>
</gene>
<feature type="non-terminal residue" evidence="1">
    <location>
        <position position="1"/>
    </location>
</feature>
<keyword evidence="2" id="KW-1185">Reference proteome</keyword>